<gene>
    <name evidence="9" type="primary">rsxA</name>
    <name evidence="8" type="synonym">rnfA</name>
    <name evidence="9" type="ORF">ENW55_01170</name>
</gene>
<keyword evidence="2 8" id="KW-0813">Transport</keyword>
<keyword evidence="5 8" id="KW-0249">Electron transport</keyword>
<feature type="transmembrane region" description="Helical" evidence="8">
    <location>
        <begin position="37"/>
        <end position="57"/>
    </location>
</feature>
<comment type="function">
    <text evidence="8">Part of a membrane-bound complex that couples electron transfer with translocation of ions across the membrane.</text>
</comment>
<dbReference type="EC" id="7.-.-.-" evidence="8"/>
<comment type="subcellular location">
    <subcellularLocation>
        <location evidence="8">Cell membrane</location>
        <topology evidence="8">Multi-pass membrane protein</topology>
    </subcellularLocation>
    <subcellularLocation>
        <location evidence="1">Endomembrane system</location>
        <topology evidence="1">Multi-pass membrane protein</topology>
    </subcellularLocation>
</comment>
<feature type="transmembrane region" description="Helical" evidence="8">
    <location>
        <begin position="6"/>
        <end position="30"/>
    </location>
</feature>
<comment type="caution">
    <text evidence="9">The sequence shown here is derived from an EMBL/GenBank/DDBJ whole genome shotgun (WGS) entry which is preliminary data.</text>
</comment>
<dbReference type="NCBIfam" id="NF003481">
    <property type="entry name" value="PRK05151.1"/>
    <property type="match status" value="1"/>
</dbReference>
<dbReference type="InterPro" id="IPR050133">
    <property type="entry name" value="NqrDE/RnfAE_oxidrdctase"/>
</dbReference>
<dbReference type="InterPro" id="IPR011293">
    <property type="entry name" value="Ion_transpt_RnfA/RsxA"/>
</dbReference>
<keyword evidence="8" id="KW-1003">Cell membrane</keyword>
<feature type="transmembrane region" description="Helical" evidence="8">
    <location>
        <begin position="132"/>
        <end position="152"/>
    </location>
</feature>
<name>A0A832MNP3_9THEM</name>
<dbReference type="PIRSF" id="PIRSF006102">
    <property type="entry name" value="NQR_DE"/>
    <property type="match status" value="1"/>
</dbReference>
<evidence type="ECO:0000256" key="6">
    <source>
        <dbReference type="ARBA" id="ARBA00022989"/>
    </source>
</evidence>
<organism evidence="9">
    <name type="scientific">Pseudothermotoga hypogea</name>
    <dbReference type="NCBI Taxonomy" id="57487"/>
    <lineage>
        <taxon>Bacteria</taxon>
        <taxon>Thermotogati</taxon>
        <taxon>Thermotogota</taxon>
        <taxon>Thermotogae</taxon>
        <taxon>Thermotogales</taxon>
        <taxon>Thermotogaceae</taxon>
        <taxon>Pseudothermotoga</taxon>
    </lineage>
</organism>
<evidence type="ECO:0000256" key="4">
    <source>
        <dbReference type="ARBA" id="ARBA00022967"/>
    </source>
</evidence>
<dbReference type="Pfam" id="PF02508">
    <property type="entry name" value="Rnf-Nqr"/>
    <property type="match status" value="1"/>
</dbReference>
<feature type="transmembrane region" description="Helical" evidence="8">
    <location>
        <begin position="164"/>
        <end position="189"/>
    </location>
</feature>
<protein>
    <recommendedName>
        <fullName evidence="8">Ion-translocating oxidoreductase complex subunit A</fullName>
        <ecNumber evidence="8">7.-.-.-</ecNumber>
    </recommendedName>
    <alternativeName>
        <fullName evidence="8">Rnf electron transport complex subunit A</fullName>
    </alternativeName>
</protein>
<evidence type="ECO:0000256" key="8">
    <source>
        <dbReference type="HAMAP-Rule" id="MF_00459"/>
    </source>
</evidence>
<keyword evidence="7 8" id="KW-0472">Membrane</keyword>
<dbReference type="NCBIfam" id="TIGR01943">
    <property type="entry name" value="rnfA"/>
    <property type="match status" value="1"/>
</dbReference>
<keyword evidence="3 8" id="KW-0812">Transmembrane</keyword>
<feature type="transmembrane region" description="Helical" evidence="8">
    <location>
        <begin position="101"/>
        <end position="120"/>
    </location>
</feature>
<evidence type="ECO:0000256" key="3">
    <source>
        <dbReference type="ARBA" id="ARBA00022692"/>
    </source>
</evidence>
<dbReference type="GO" id="GO:0005886">
    <property type="term" value="C:plasma membrane"/>
    <property type="evidence" value="ECO:0007669"/>
    <property type="project" value="UniProtKB-SubCell"/>
</dbReference>
<feature type="transmembrane region" description="Helical" evidence="8">
    <location>
        <begin position="69"/>
        <end position="89"/>
    </location>
</feature>
<keyword evidence="4 8" id="KW-1278">Translocase</keyword>
<dbReference type="AlphaFoldDB" id="A0A832MNP3"/>
<evidence type="ECO:0000256" key="1">
    <source>
        <dbReference type="ARBA" id="ARBA00004127"/>
    </source>
</evidence>
<evidence type="ECO:0000256" key="5">
    <source>
        <dbReference type="ARBA" id="ARBA00022982"/>
    </source>
</evidence>
<evidence type="ECO:0000256" key="7">
    <source>
        <dbReference type="ARBA" id="ARBA00023136"/>
    </source>
</evidence>
<dbReference type="PANTHER" id="PTHR30335:SF0">
    <property type="entry name" value="ION-TRANSLOCATING OXIDOREDUCTASE COMPLEX SUBUNIT A"/>
    <property type="match status" value="1"/>
</dbReference>
<dbReference type="GO" id="GO:0012505">
    <property type="term" value="C:endomembrane system"/>
    <property type="evidence" value="ECO:0007669"/>
    <property type="project" value="UniProtKB-SubCell"/>
</dbReference>
<dbReference type="EMBL" id="DTKQ01000012">
    <property type="protein sequence ID" value="HGZ78580.1"/>
    <property type="molecule type" value="Genomic_DNA"/>
</dbReference>
<dbReference type="GO" id="GO:0022900">
    <property type="term" value="P:electron transport chain"/>
    <property type="evidence" value="ECO:0007669"/>
    <property type="project" value="UniProtKB-UniRule"/>
</dbReference>
<dbReference type="HAMAP" id="MF_00459">
    <property type="entry name" value="RsxA_RnfA"/>
    <property type="match status" value="1"/>
</dbReference>
<accession>A0A832MNP3</accession>
<keyword evidence="6 8" id="KW-1133">Transmembrane helix</keyword>
<dbReference type="InterPro" id="IPR003667">
    <property type="entry name" value="NqrDE/RnfAE"/>
</dbReference>
<evidence type="ECO:0000313" key="9">
    <source>
        <dbReference type="EMBL" id="HGZ78580.1"/>
    </source>
</evidence>
<proteinExistence type="inferred from homology"/>
<comment type="subunit">
    <text evidence="8">The complex is composed of six subunits: RnfA, RnfB, RnfC, RnfD, RnfE and RnfG.</text>
</comment>
<sequence>MRVFLILFSALLINNYVFIRFLGICPFLGVSKKLDTAVGMGFAATFVLVMSSVITWFVNKLLAVSGLEFLRTVSFILVIATFVQFVEFVIRKNSPALYEALGIYLPLITTNCIILGVAILNAQAKYSLLEAIFHALGAGLGFLLALVIFAGIRERLELYELPKSFEGLPIALILASIISMAFMGFQGLIKL</sequence>
<comment type="similarity">
    <text evidence="8">Belongs to the NqrDE/RnfAE family.</text>
</comment>
<dbReference type="PANTHER" id="PTHR30335">
    <property type="entry name" value="INTEGRAL MEMBRANE PROTEIN OF SOXR-REDUCING COMPLEX"/>
    <property type="match status" value="1"/>
</dbReference>
<reference evidence="9" key="1">
    <citation type="journal article" date="2020" name="mSystems">
        <title>Genome- and Community-Level Interaction Insights into Carbon Utilization and Element Cycling Functions of Hydrothermarchaeota in Hydrothermal Sediment.</title>
        <authorList>
            <person name="Zhou Z."/>
            <person name="Liu Y."/>
            <person name="Xu W."/>
            <person name="Pan J."/>
            <person name="Luo Z.H."/>
            <person name="Li M."/>
        </authorList>
    </citation>
    <scope>NUCLEOTIDE SEQUENCE [LARGE SCALE GENOMIC DNA]</scope>
    <source>
        <strain evidence="9">SpSt-86</strain>
    </source>
</reference>
<evidence type="ECO:0000256" key="2">
    <source>
        <dbReference type="ARBA" id="ARBA00022448"/>
    </source>
</evidence>